<gene>
    <name evidence="1" type="ORF">BN873_770011</name>
</gene>
<dbReference type="Proteomes" id="UP000035760">
    <property type="component" value="Unassembled WGS sequence"/>
</dbReference>
<organism evidence="1 2">
    <name type="scientific">Candidatus Competibacter denitrificans Run_A_D11</name>
    <dbReference type="NCBI Taxonomy" id="1400863"/>
    <lineage>
        <taxon>Bacteria</taxon>
        <taxon>Pseudomonadati</taxon>
        <taxon>Pseudomonadota</taxon>
        <taxon>Gammaproteobacteria</taxon>
        <taxon>Candidatus Competibacteraceae</taxon>
        <taxon>Candidatus Competibacter</taxon>
    </lineage>
</organism>
<reference evidence="1" key="2">
    <citation type="submission" date="2014-03" db="EMBL/GenBank/DDBJ databases">
        <title>Candidatus Competibacter-lineage genomes retrieved from metagenomes reveal functional metabolic diversity.</title>
        <authorList>
            <person name="McIlroy S.J."/>
            <person name="Albertsen M."/>
            <person name="Andresen E.K."/>
            <person name="Saunders A.M."/>
            <person name="Kristiansen R."/>
            <person name="Stokholm-Bjerregaard M."/>
            <person name="Nielsen K.L."/>
            <person name="Nielsen P.H."/>
        </authorList>
    </citation>
    <scope>NUCLEOTIDE SEQUENCE</scope>
    <source>
        <strain evidence="1">Run_A_D11</strain>
    </source>
</reference>
<dbReference type="AlphaFoldDB" id="W6ME46"/>
<keyword evidence="2" id="KW-1185">Reference proteome</keyword>
<evidence type="ECO:0000313" key="2">
    <source>
        <dbReference type="Proteomes" id="UP000035760"/>
    </source>
</evidence>
<proteinExistence type="predicted"/>
<evidence type="ECO:0000313" key="1">
    <source>
        <dbReference type="EMBL" id="CDI03978.1"/>
    </source>
</evidence>
<name>W6ME46_9GAMM</name>
<comment type="caution">
    <text evidence="1">The sequence shown here is derived from an EMBL/GenBank/DDBJ whole genome shotgun (WGS) entry which is preliminary data.</text>
</comment>
<sequence length="148" mass="16228">MTYSSSTWLISCGLGSLLAVAGAVSSISSRMMSLHSSTHSSQMNTFGPAISLRTSCWLLPQKEQYRSLSSLLSLRSLLISLPHRRAGWWRGRLIRRACCGHWQGHPLSPCEAIGAGIPSQAWDIHALGLVAETSQATRTPRDRSAPWR</sequence>
<protein>
    <submittedName>
        <fullName evidence="1">Uncharacterized protein</fullName>
    </submittedName>
</protein>
<dbReference type="EMBL" id="CBTJ020000088">
    <property type="protein sequence ID" value="CDI03978.1"/>
    <property type="molecule type" value="Genomic_DNA"/>
</dbReference>
<reference evidence="1" key="1">
    <citation type="submission" date="2013-07" db="EMBL/GenBank/DDBJ databases">
        <authorList>
            <person name="McIlroy S."/>
        </authorList>
    </citation>
    <scope>NUCLEOTIDE SEQUENCE [LARGE SCALE GENOMIC DNA]</scope>
    <source>
        <strain evidence="1">Run_A_D11</strain>
    </source>
</reference>
<accession>W6ME46</accession>